<dbReference type="EMBL" id="CM047739">
    <property type="protein sequence ID" value="KAJ0042460.1"/>
    <property type="molecule type" value="Genomic_DNA"/>
</dbReference>
<proteinExistence type="predicted"/>
<name>A0ACC0YXD1_9ROSI</name>
<evidence type="ECO:0000313" key="1">
    <source>
        <dbReference type="EMBL" id="KAJ0042460.1"/>
    </source>
</evidence>
<comment type="caution">
    <text evidence="1">The sequence shown here is derived from an EMBL/GenBank/DDBJ whole genome shotgun (WGS) entry which is preliminary data.</text>
</comment>
<evidence type="ECO:0000313" key="2">
    <source>
        <dbReference type="Proteomes" id="UP001163603"/>
    </source>
</evidence>
<sequence>MSFQRLLWSPLLSLVCFVLMVPVKTQRGSSQEYRVCNLPFRCGNLIVGYLFWGGDRPSACGYPDLQLYWENDMPTMKMNDLSYLVLNVDEKAHILRIAREDYFDGICPRRFGNTTLSPVFNYTNEYEIRTVLYACQLSASLSGHFTCSFPGAAKKDGYIEEGANGSGACAISVIVPFPKSLVLQGKENKSVLKQALQDGFEIKWNISYAECEKCIESQGNCGYDYRSRETICYCRHGIFNSAAACDSSQSNQGSKESPGLGVSSNDHNKSVLNKPRKIALGNMLIRQLGLLFH</sequence>
<organism evidence="1 2">
    <name type="scientific">Pistacia integerrima</name>
    <dbReference type="NCBI Taxonomy" id="434235"/>
    <lineage>
        <taxon>Eukaryota</taxon>
        <taxon>Viridiplantae</taxon>
        <taxon>Streptophyta</taxon>
        <taxon>Embryophyta</taxon>
        <taxon>Tracheophyta</taxon>
        <taxon>Spermatophyta</taxon>
        <taxon>Magnoliopsida</taxon>
        <taxon>eudicotyledons</taxon>
        <taxon>Gunneridae</taxon>
        <taxon>Pentapetalae</taxon>
        <taxon>rosids</taxon>
        <taxon>malvids</taxon>
        <taxon>Sapindales</taxon>
        <taxon>Anacardiaceae</taxon>
        <taxon>Pistacia</taxon>
    </lineage>
</organism>
<keyword evidence="2" id="KW-1185">Reference proteome</keyword>
<protein>
    <submittedName>
        <fullName evidence="1">Uncharacterized protein</fullName>
    </submittedName>
</protein>
<dbReference type="Proteomes" id="UP001163603">
    <property type="component" value="Chromosome 4"/>
</dbReference>
<reference evidence="2" key="1">
    <citation type="journal article" date="2023" name="G3 (Bethesda)">
        <title>Genome assembly and association tests identify interacting loci associated with vigor, precocity, and sex in interspecific pistachio rootstocks.</title>
        <authorList>
            <person name="Palmer W."/>
            <person name="Jacygrad E."/>
            <person name="Sagayaradj S."/>
            <person name="Cavanaugh K."/>
            <person name="Han R."/>
            <person name="Bertier L."/>
            <person name="Beede B."/>
            <person name="Kafkas S."/>
            <person name="Golino D."/>
            <person name="Preece J."/>
            <person name="Michelmore R."/>
        </authorList>
    </citation>
    <scope>NUCLEOTIDE SEQUENCE [LARGE SCALE GENOMIC DNA]</scope>
</reference>
<accession>A0ACC0YXD1</accession>
<gene>
    <name evidence="1" type="ORF">Pint_18748</name>
</gene>